<dbReference type="PANTHER" id="PTHR30544">
    <property type="entry name" value="23S RRNA METHYLTRANSFERASE"/>
    <property type="match status" value="1"/>
</dbReference>
<feature type="binding site" evidence="12">
    <location>
        <begin position="216"/>
        <end position="218"/>
    </location>
    <ligand>
        <name>S-adenosyl-L-methionine</name>
        <dbReference type="ChEBI" id="CHEBI:59789"/>
    </ligand>
</feature>
<proteinExistence type="inferred from homology"/>
<dbReference type="GO" id="GO:0046872">
    <property type="term" value="F:metal ion binding"/>
    <property type="evidence" value="ECO:0007669"/>
    <property type="project" value="UniProtKB-KW"/>
</dbReference>
<keyword evidence="11 12" id="KW-0411">Iron-sulfur</keyword>
<keyword evidence="10 12" id="KW-0408">Iron</keyword>
<organism evidence="14 15">
    <name type="scientific">Slackia isoflavoniconvertens</name>
    <dbReference type="NCBI Taxonomy" id="572010"/>
    <lineage>
        <taxon>Bacteria</taxon>
        <taxon>Bacillati</taxon>
        <taxon>Actinomycetota</taxon>
        <taxon>Coriobacteriia</taxon>
        <taxon>Eggerthellales</taxon>
        <taxon>Eggerthellaceae</taxon>
        <taxon>Slackia</taxon>
    </lineage>
</organism>
<dbReference type="PROSITE" id="PS51918">
    <property type="entry name" value="RADICAL_SAM"/>
    <property type="match status" value="1"/>
</dbReference>
<keyword evidence="6 12" id="KW-0808">Transferase</keyword>
<dbReference type="GO" id="GO:0030488">
    <property type="term" value="P:tRNA methylation"/>
    <property type="evidence" value="ECO:0007669"/>
    <property type="project" value="UniProtKB-UniRule"/>
</dbReference>
<comment type="catalytic activity">
    <reaction evidence="12">
        <text>adenosine(37) in tRNA + 2 reduced [2Fe-2S]-[ferredoxin] + 2 S-adenosyl-L-methionine = 2-methyladenosine(37) in tRNA + 5'-deoxyadenosine + L-methionine + 2 oxidized [2Fe-2S]-[ferredoxin] + S-adenosyl-L-homocysteine</text>
        <dbReference type="Rhea" id="RHEA:43332"/>
        <dbReference type="Rhea" id="RHEA-COMP:10000"/>
        <dbReference type="Rhea" id="RHEA-COMP:10001"/>
        <dbReference type="Rhea" id="RHEA-COMP:10162"/>
        <dbReference type="Rhea" id="RHEA-COMP:10485"/>
        <dbReference type="ChEBI" id="CHEBI:17319"/>
        <dbReference type="ChEBI" id="CHEBI:33737"/>
        <dbReference type="ChEBI" id="CHEBI:33738"/>
        <dbReference type="ChEBI" id="CHEBI:57844"/>
        <dbReference type="ChEBI" id="CHEBI:57856"/>
        <dbReference type="ChEBI" id="CHEBI:59789"/>
        <dbReference type="ChEBI" id="CHEBI:74411"/>
        <dbReference type="ChEBI" id="CHEBI:74497"/>
        <dbReference type="EC" id="2.1.1.192"/>
    </reaction>
</comment>
<dbReference type="PANTHER" id="PTHR30544:SF5">
    <property type="entry name" value="RADICAL SAM CORE DOMAIN-CONTAINING PROTEIN"/>
    <property type="match status" value="1"/>
</dbReference>
<evidence type="ECO:0000313" key="14">
    <source>
        <dbReference type="EMBL" id="RDB58452.1"/>
    </source>
</evidence>
<name>A0A369LH48_9ACTN</name>
<evidence type="ECO:0000256" key="8">
    <source>
        <dbReference type="ARBA" id="ARBA00022694"/>
    </source>
</evidence>
<keyword evidence="12" id="KW-1015">Disulfide bond</keyword>
<feature type="binding site" evidence="12">
    <location>
        <position position="114"/>
    </location>
    <ligand>
        <name>[4Fe-4S] cluster</name>
        <dbReference type="ChEBI" id="CHEBI:49883"/>
        <note>4Fe-4S-S-AdoMet</note>
    </ligand>
</feature>
<evidence type="ECO:0000256" key="2">
    <source>
        <dbReference type="ARBA" id="ARBA00022485"/>
    </source>
</evidence>
<evidence type="ECO:0000256" key="12">
    <source>
        <dbReference type="HAMAP-Rule" id="MF_01849"/>
    </source>
</evidence>
<comment type="caution">
    <text evidence="12">Lacks conserved residue(s) required for the propagation of feature annotation.</text>
</comment>
<dbReference type="NCBIfam" id="TIGR00048">
    <property type="entry name" value="rRNA_mod_RlmN"/>
    <property type="match status" value="1"/>
</dbReference>
<dbReference type="Gene3D" id="3.20.20.70">
    <property type="entry name" value="Aldolase class I"/>
    <property type="match status" value="1"/>
</dbReference>
<comment type="caution">
    <text evidence="14">The sequence shown here is derived from an EMBL/GenBank/DDBJ whole genome shotgun (WGS) entry which is preliminary data.</text>
</comment>
<dbReference type="SFLD" id="SFLDG01062">
    <property type="entry name" value="methyltransferase_(Class_A)"/>
    <property type="match status" value="1"/>
</dbReference>
<comment type="miscellaneous">
    <text evidence="12">Reaction proceeds by a ping-pong mechanism involving intermediate methylation of a conserved cysteine residue.</text>
</comment>
<dbReference type="InterPro" id="IPR027492">
    <property type="entry name" value="RNA_MTrfase_RlmN"/>
</dbReference>
<dbReference type="AlphaFoldDB" id="A0A369LH48"/>
<dbReference type="InterPro" id="IPR007197">
    <property type="entry name" value="rSAM"/>
</dbReference>
<evidence type="ECO:0000256" key="9">
    <source>
        <dbReference type="ARBA" id="ARBA00022723"/>
    </source>
</evidence>
<keyword evidence="9 12" id="KW-0479">Metal-binding</keyword>
<dbReference type="InterPro" id="IPR048641">
    <property type="entry name" value="RlmN_N"/>
</dbReference>
<dbReference type="EC" id="2.1.1.192" evidence="12"/>
<evidence type="ECO:0000256" key="6">
    <source>
        <dbReference type="ARBA" id="ARBA00022679"/>
    </source>
</evidence>
<dbReference type="InterPro" id="IPR040072">
    <property type="entry name" value="Methyltransferase_A"/>
</dbReference>
<sequence>MVDIEKGIKAYSREGLAEFMKSAGMPAFRAKQIEQWLYQKGATSYDEMTNLSKDMRAKLVEAAPLYSAEIDDRQVSCDGTRKYIVRYADGCTAEMVAMPSGDRLTVCVSSQVGCAMACSFCATGKEGFTRNLLPGEIVEQVLLAQNDMGTRVSNVVIMGQGEPFLNYGNTLAALRFLNGKDGLNIGARHITVSTCGILDGIRAFGAEPEQFILAVSLHSAIQETRDALMPRVKNQSLSALHRAIEEYQADCGRRVSLEYLLIKGFNDDDDHLQALVDFCEGISAHVNLLPLNNVPGSPFQPASKHRVDAFIRTLERAGVEATMRDSRGGDIAAACGQLKNQKR</sequence>
<feature type="active site" description="S-methylcysteine intermediate" evidence="12">
    <location>
        <position position="335"/>
    </location>
</feature>
<feature type="binding site" evidence="12">
    <location>
        <position position="292"/>
    </location>
    <ligand>
        <name>S-adenosyl-L-methionine</name>
        <dbReference type="ChEBI" id="CHEBI:59789"/>
    </ligand>
</feature>
<dbReference type="GO" id="GO:0051539">
    <property type="term" value="F:4 iron, 4 sulfur cluster binding"/>
    <property type="evidence" value="ECO:0007669"/>
    <property type="project" value="UniProtKB-UniRule"/>
</dbReference>
<feature type="binding site" evidence="12">
    <location>
        <position position="193"/>
    </location>
    <ligand>
        <name>S-adenosyl-L-methionine</name>
        <dbReference type="ChEBI" id="CHEBI:59789"/>
    </ligand>
</feature>
<keyword evidence="4 12" id="KW-0698">rRNA processing</keyword>
<keyword evidence="2 12" id="KW-0004">4Fe-4S</keyword>
<feature type="binding site" evidence="12">
    <location>
        <position position="121"/>
    </location>
    <ligand>
        <name>[4Fe-4S] cluster</name>
        <dbReference type="ChEBI" id="CHEBI:49883"/>
        <note>4Fe-4S-S-AdoMet</note>
    </ligand>
</feature>
<feature type="binding site" evidence="12">
    <location>
        <begin position="161"/>
        <end position="162"/>
    </location>
    <ligand>
        <name>S-adenosyl-L-methionine</name>
        <dbReference type="ChEBI" id="CHEBI:59789"/>
    </ligand>
</feature>
<dbReference type="HAMAP" id="MF_01849">
    <property type="entry name" value="RNA_methyltr_RlmN"/>
    <property type="match status" value="1"/>
</dbReference>
<dbReference type="InterPro" id="IPR004383">
    <property type="entry name" value="rRNA_lsu_MTrfase_RlmN/Cfr"/>
</dbReference>
<keyword evidence="3 12" id="KW-0963">Cytoplasm</keyword>
<feature type="domain" description="Radical SAM core" evidence="13">
    <location>
        <begin position="100"/>
        <end position="330"/>
    </location>
</feature>
<dbReference type="GO" id="GO:0070040">
    <property type="term" value="F:rRNA (adenine(2503)-C2-)-methyltransferase activity"/>
    <property type="evidence" value="ECO:0007669"/>
    <property type="project" value="UniProtKB-UniRule"/>
</dbReference>
<comment type="subcellular location">
    <subcellularLocation>
        <location evidence="1 12">Cytoplasm</location>
    </subcellularLocation>
</comment>
<evidence type="ECO:0000256" key="10">
    <source>
        <dbReference type="ARBA" id="ARBA00023004"/>
    </source>
</evidence>
<reference evidence="14 15" key="1">
    <citation type="journal article" date="2018" name="Elife">
        <title>Discovery and characterization of a prevalent human gut bacterial enzyme sufficient for the inactivation of a family of plant toxins.</title>
        <authorList>
            <person name="Koppel N."/>
            <person name="Bisanz J.E."/>
            <person name="Pandelia M.E."/>
            <person name="Turnbaugh P.J."/>
            <person name="Balskus E.P."/>
        </authorList>
    </citation>
    <scope>NUCLEOTIDE SEQUENCE [LARGE SCALE GENOMIC DNA]</scope>
    <source>
        <strain evidence="14 15">OB21 GAM31</strain>
    </source>
</reference>
<dbReference type="InterPro" id="IPR013785">
    <property type="entry name" value="Aldolase_TIM"/>
</dbReference>
<dbReference type="Proteomes" id="UP000253975">
    <property type="component" value="Unassembled WGS sequence"/>
</dbReference>
<evidence type="ECO:0000313" key="15">
    <source>
        <dbReference type="Proteomes" id="UP000253975"/>
    </source>
</evidence>
<keyword evidence="5 12" id="KW-0489">Methyltransferase</keyword>
<dbReference type="Pfam" id="PF21016">
    <property type="entry name" value="RlmN_N"/>
    <property type="match status" value="1"/>
</dbReference>
<dbReference type="PIRSF" id="PIRSF006004">
    <property type="entry name" value="CHP00048"/>
    <property type="match status" value="1"/>
</dbReference>
<dbReference type="RefSeq" id="WP_114615633.1">
    <property type="nucleotide sequence ID" value="NZ_PPTO01000008.1"/>
</dbReference>
<evidence type="ECO:0000256" key="5">
    <source>
        <dbReference type="ARBA" id="ARBA00022603"/>
    </source>
</evidence>
<dbReference type="InterPro" id="IPR058240">
    <property type="entry name" value="rSAM_sf"/>
</dbReference>
<dbReference type="GO" id="GO:0002935">
    <property type="term" value="F:tRNA (adenine(37)-C2)-methyltransferase activity"/>
    <property type="evidence" value="ECO:0007669"/>
    <property type="project" value="UniProtKB-UniRule"/>
</dbReference>
<dbReference type="GO" id="GO:0070475">
    <property type="term" value="P:rRNA base methylation"/>
    <property type="evidence" value="ECO:0007669"/>
    <property type="project" value="UniProtKB-UniRule"/>
</dbReference>
<evidence type="ECO:0000256" key="3">
    <source>
        <dbReference type="ARBA" id="ARBA00022490"/>
    </source>
</evidence>
<evidence type="ECO:0000256" key="4">
    <source>
        <dbReference type="ARBA" id="ARBA00022552"/>
    </source>
</evidence>
<gene>
    <name evidence="12 14" type="primary">rlmN</name>
    <name evidence="14" type="ORF">C1881_06025</name>
</gene>
<dbReference type="GO" id="GO:0000049">
    <property type="term" value="F:tRNA binding"/>
    <property type="evidence" value="ECO:0007669"/>
    <property type="project" value="UniProtKB-UniRule"/>
</dbReference>
<comment type="function">
    <text evidence="12">Specifically methylates position 2 of adenine 2503 in 23S rRNA and position 2 of adenine 37 in tRNAs.</text>
</comment>
<evidence type="ECO:0000256" key="7">
    <source>
        <dbReference type="ARBA" id="ARBA00022691"/>
    </source>
</evidence>
<dbReference type="SUPFAM" id="SSF102114">
    <property type="entry name" value="Radical SAM enzymes"/>
    <property type="match status" value="1"/>
</dbReference>
<feature type="active site" description="Proton acceptor" evidence="12">
    <location>
        <position position="94"/>
    </location>
</feature>
<comment type="catalytic activity">
    <reaction evidence="12">
        <text>adenosine(2503) in 23S rRNA + 2 reduced [2Fe-2S]-[ferredoxin] + 2 S-adenosyl-L-methionine = 2-methyladenosine(2503) in 23S rRNA + 5'-deoxyadenosine + L-methionine + 2 oxidized [2Fe-2S]-[ferredoxin] + S-adenosyl-L-homocysteine</text>
        <dbReference type="Rhea" id="RHEA:42916"/>
        <dbReference type="Rhea" id="RHEA-COMP:10000"/>
        <dbReference type="Rhea" id="RHEA-COMP:10001"/>
        <dbReference type="Rhea" id="RHEA-COMP:10152"/>
        <dbReference type="Rhea" id="RHEA-COMP:10282"/>
        <dbReference type="ChEBI" id="CHEBI:17319"/>
        <dbReference type="ChEBI" id="CHEBI:33737"/>
        <dbReference type="ChEBI" id="CHEBI:33738"/>
        <dbReference type="ChEBI" id="CHEBI:57844"/>
        <dbReference type="ChEBI" id="CHEBI:57856"/>
        <dbReference type="ChEBI" id="CHEBI:59789"/>
        <dbReference type="ChEBI" id="CHEBI:74411"/>
        <dbReference type="ChEBI" id="CHEBI:74497"/>
        <dbReference type="EC" id="2.1.1.192"/>
    </reaction>
</comment>
<dbReference type="SFLD" id="SFLDS00029">
    <property type="entry name" value="Radical_SAM"/>
    <property type="match status" value="1"/>
</dbReference>
<dbReference type="CDD" id="cd01335">
    <property type="entry name" value="Radical_SAM"/>
    <property type="match status" value="1"/>
</dbReference>
<dbReference type="FunFam" id="3.20.20.70:FF:000014">
    <property type="entry name" value="Probable dual-specificity RNA methyltransferase RlmN"/>
    <property type="match status" value="1"/>
</dbReference>
<evidence type="ECO:0000259" key="13">
    <source>
        <dbReference type="PROSITE" id="PS51918"/>
    </source>
</evidence>
<evidence type="ECO:0000256" key="1">
    <source>
        <dbReference type="ARBA" id="ARBA00004496"/>
    </source>
</evidence>
<accession>A0A369LH48</accession>
<comment type="similarity">
    <text evidence="12">Belongs to the radical SAM superfamily. RlmN family.</text>
</comment>
<evidence type="ECO:0000256" key="11">
    <source>
        <dbReference type="ARBA" id="ARBA00023014"/>
    </source>
</evidence>
<dbReference type="Pfam" id="PF04055">
    <property type="entry name" value="Radical_SAM"/>
    <property type="match status" value="1"/>
</dbReference>
<dbReference type="EMBL" id="PPTO01000008">
    <property type="protein sequence ID" value="RDB58452.1"/>
    <property type="molecule type" value="Genomic_DNA"/>
</dbReference>
<keyword evidence="8 12" id="KW-0819">tRNA processing</keyword>
<dbReference type="Gene3D" id="1.10.150.530">
    <property type="match status" value="1"/>
</dbReference>
<comment type="cofactor">
    <cofactor evidence="12">
        <name>[4Fe-4S] cluster</name>
        <dbReference type="ChEBI" id="CHEBI:49883"/>
    </cofactor>
    <text evidence="12">Binds 1 [4Fe-4S] cluster. The cluster is coordinated with 3 cysteines and an exchangeable S-adenosyl-L-methionine.</text>
</comment>
<dbReference type="GO" id="GO:0005737">
    <property type="term" value="C:cytoplasm"/>
    <property type="evidence" value="ECO:0007669"/>
    <property type="project" value="UniProtKB-SubCell"/>
</dbReference>
<dbReference type="SFLD" id="SFLDF00275">
    <property type="entry name" value="adenosine_C2_methyltransferase"/>
    <property type="match status" value="1"/>
</dbReference>
<keyword evidence="7 12" id="KW-0949">S-adenosyl-L-methionine</keyword>
<protein>
    <recommendedName>
        <fullName evidence="12">Probable dual-specificity RNA methyltransferase RlmN</fullName>
        <ecNumber evidence="12">2.1.1.192</ecNumber>
    </recommendedName>
    <alternativeName>
        <fullName evidence="12">23S rRNA (adenine(2503)-C(2))-methyltransferase</fullName>
    </alternativeName>
    <alternativeName>
        <fullName evidence="12">23S rRNA m2A2503 methyltransferase</fullName>
    </alternativeName>
    <alternativeName>
        <fullName evidence="12">Ribosomal RNA large subunit methyltransferase N</fullName>
    </alternativeName>
    <alternativeName>
        <fullName evidence="12">tRNA (adenine(37)-C(2))-methyltransferase</fullName>
    </alternativeName>
    <alternativeName>
        <fullName evidence="12">tRNA m2A37 methyltransferase</fullName>
    </alternativeName>
</protein>
<feature type="binding site" evidence="12">
    <location>
        <position position="118"/>
    </location>
    <ligand>
        <name>[4Fe-4S] cluster</name>
        <dbReference type="ChEBI" id="CHEBI:49883"/>
        <note>4Fe-4S-S-AdoMet</note>
    </ligand>
</feature>
<dbReference type="GO" id="GO:0019843">
    <property type="term" value="F:rRNA binding"/>
    <property type="evidence" value="ECO:0007669"/>
    <property type="project" value="UniProtKB-UniRule"/>
</dbReference>